<organism evidence="1 2">
    <name type="scientific">Brucella lupini</name>
    <dbReference type="NCBI Taxonomy" id="255457"/>
    <lineage>
        <taxon>Bacteria</taxon>
        <taxon>Pseudomonadati</taxon>
        <taxon>Pseudomonadota</taxon>
        <taxon>Alphaproteobacteria</taxon>
        <taxon>Hyphomicrobiales</taxon>
        <taxon>Brucellaceae</taxon>
        <taxon>Brucella/Ochrobactrum group</taxon>
        <taxon>Brucella</taxon>
    </lineage>
</organism>
<proteinExistence type="predicted"/>
<dbReference type="AlphaFoldDB" id="A0A256GZC8"/>
<sequence length="39" mass="4487">MENDICLKSVANFANFVVAEIWEFENSPLVPGYLTPQYH</sequence>
<reference evidence="1 2" key="1">
    <citation type="submission" date="2017-07" db="EMBL/GenBank/DDBJ databases">
        <title>Draft genome of Ochrobactrum lupini type strain LUP21.</title>
        <authorList>
            <person name="Krzyzanowska D.M."/>
            <person name="Jafra S."/>
        </authorList>
    </citation>
    <scope>NUCLEOTIDE SEQUENCE [LARGE SCALE GENOMIC DNA]</scope>
    <source>
        <strain evidence="1 2">LUP21</strain>
    </source>
</reference>
<dbReference type="EMBL" id="NNRN01000029">
    <property type="protein sequence ID" value="OYR32502.1"/>
    <property type="molecule type" value="Genomic_DNA"/>
</dbReference>
<gene>
    <name evidence="1" type="ORF">CES86_0158</name>
</gene>
<protein>
    <submittedName>
        <fullName evidence="1">Uncharacterized protein</fullName>
    </submittedName>
</protein>
<name>A0A256GZC8_9HYPH</name>
<evidence type="ECO:0000313" key="1">
    <source>
        <dbReference type="EMBL" id="OYR32502.1"/>
    </source>
</evidence>
<accession>A0A256GZC8</accession>
<comment type="caution">
    <text evidence="1">The sequence shown here is derived from an EMBL/GenBank/DDBJ whole genome shotgun (WGS) entry which is preliminary data.</text>
</comment>
<dbReference type="Proteomes" id="UP000216363">
    <property type="component" value="Unassembled WGS sequence"/>
</dbReference>
<evidence type="ECO:0000313" key="2">
    <source>
        <dbReference type="Proteomes" id="UP000216363"/>
    </source>
</evidence>